<feature type="transmembrane region" description="Helical" evidence="1">
    <location>
        <begin position="106"/>
        <end position="127"/>
    </location>
</feature>
<keyword evidence="3" id="KW-1185">Reference proteome</keyword>
<dbReference type="Proteomes" id="UP000023152">
    <property type="component" value="Unassembled WGS sequence"/>
</dbReference>
<gene>
    <name evidence="2" type="ORF">RFI_01098</name>
</gene>
<evidence type="ECO:0000313" key="3">
    <source>
        <dbReference type="Proteomes" id="UP000023152"/>
    </source>
</evidence>
<name>X6PD30_RETFI</name>
<reference evidence="2 3" key="1">
    <citation type="journal article" date="2013" name="Curr. Biol.">
        <title>The Genome of the Foraminiferan Reticulomyxa filosa.</title>
        <authorList>
            <person name="Glockner G."/>
            <person name="Hulsmann N."/>
            <person name="Schleicher M."/>
            <person name="Noegel A.A."/>
            <person name="Eichinger L."/>
            <person name="Gallinger C."/>
            <person name="Pawlowski J."/>
            <person name="Sierra R."/>
            <person name="Euteneuer U."/>
            <person name="Pillet L."/>
            <person name="Moustafa A."/>
            <person name="Platzer M."/>
            <person name="Groth M."/>
            <person name="Szafranski K."/>
            <person name="Schliwa M."/>
        </authorList>
    </citation>
    <scope>NUCLEOTIDE SEQUENCE [LARGE SCALE GENOMIC DNA]</scope>
</reference>
<keyword evidence="1" id="KW-0472">Membrane</keyword>
<keyword evidence="1" id="KW-0812">Transmembrane</keyword>
<dbReference type="EMBL" id="ASPP01001148">
    <property type="protein sequence ID" value="ETO35964.1"/>
    <property type="molecule type" value="Genomic_DNA"/>
</dbReference>
<protein>
    <submittedName>
        <fullName evidence="2">Uncharacterized protein</fullName>
    </submittedName>
</protein>
<evidence type="ECO:0000256" key="1">
    <source>
        <dbReference type="SAM" id="Phobius"/>
    </source>
</evidence>
<organism evidence="2 3">
    <name type="scientific">Reticulomyxa filosa</name>
    <dbReference type="NCBI Taxonomy" id="46433"/>
    <lineage>
        <taxon>Eukaryota</taxon>
        <taxon>Sar</taxon>
        <taxon>Rhizaria</taxon>
        <taxon>Retaria</taxon>
        <taxon>Foraminifera</taxon>
        <taxon>Monothalamids</taxon>
        <taxon>Reticulomyxidae</taxon>
        <taxon>Reticulomyxa</taxon>
    </lineage>
</organism>
<keyword evidence="1" id="KW-1133">Transmembrane helix</keyword>
<evidence type="ECO:0000313" key="2">
    <source>
        <dbReference type="EMBL" id="ETO35964.1"/>
    </source>
</evidence>
<accession>X6PD30</accession>
<sequence>MYAIIKYAASQKNLNKKTVNTSRVCVDINNFIWDITVANDITVQSSLSHRPGTYFLKHVSLESVNGIEVSKESSMSDNDASAAQPTLTAIVPKTAAIKSKERRRNFICYFFAFYSLVATKLEIIQMFDIDSYLSSRLDGKIISHRCQTKRTVSTKSGRTRKSGAVFGDQCCVRKFDFECNHGCGLETKKTWLKRDKDQLKSETQKMTSIFELEEDTNNKYIQFDEPKELDNNNNILYFTIAHMPIGRHERLLSFSRHTTSSSINIFQKYFNCVQHLISAFNIYMWVHALFSCFEKDLKNMLLKKDKFIVKSNDRQYSQPRSLNLFSQQEQTQIGRFGNYLLSINCTCDAIVFLKKCCECIRIYTPPKYTHAIETLIYFTYPKVTATHTLNMYTIDDINKETKVRLFEESRFKEVANEAINSDVCVLLVCLGINIEYTEGLV</sequence>
<dbReference type="AlphaFoldDB" id="X6PD30"/>
<proteinExistence type="predicted"/>
<comment type="caution">
    <text evidence="2">The sequence shown here is derived from an EMBL/GenBank/DDBJ whole genome shotgun (WGS) entry which is preliminary data.</text>
</comment>